<dbReference type="PANTHER" id="PTHR34070">
    <property type="entry name" value="ARMADILLO-TYPE FOLD"/>
    <property type="match status" value="1"/>
</dbReference>
<reference evidence="1 2" key="1">
    <citation type="submission" date="2019-03" db="EMBL/GenBank/DDBJ databases">
        <title>Genomic Encyclopedia of Type Strains, Phase III (KMG-III): the genomes of soil and plant-associated and newly described type strains.</title>
        <authorList>
            <person name="Whitman W."/>
        </authorList>
    </citation>
    <scope>NUCLEOTIDE SEQUENCE [LARGE SCALE GENOMIC DNA]</scope>
    <source>
        <strain evidence="1 2">VKM Ac-2573</strain>
    </source>
</reference>
<dbReference type="EMBL" id="SODP01000002">
    <property type="protein sequence ID" value="TDW70705.1"/>
    <property type="molecule type" value="Genomic_DNA"/>
</dbReference>
<gene>
    <name evidence="1" type="ORF">EV653_4761</name>
</gene>
<accession>A0A4R8C691</accession>
<dbReference type="CDD" id="cd06561">
    <property type="entry name" value="AlkD_like"/>
    <property type="match status" value="1"/>
</dbReference>
<proteinExistence type="predicted"/>
<sequence>MDDRSEPPGDRRDAGLITKDLLEAVDAAADPAVAEVLARYFQLQPGGYGHGDQMVGVKLSTIRGILKPYLPAGLPLPELEQALTSPIHEHRLAVLCLLADRAARALKPRTANPDELTAIHDLYVRSTAYINNWDLVDCSAPQVVGGYLLDKPRDELYTLIRSSSLWERRIALVATQFLIGRGQIDDTFKLAAEVLDDREDLIHKASGWMLREAGKRVSEAELRDFLDEYATRMPRTMLRYAIERLDQVSRKHYLALR</sequence>
<dbReference type="InterPro" id="IPR016024">
    <property type="entry name" value="ARM-type_fold"/>
</dbReference>
<comment type="caution">
    <text evidence="1">The sequence shown here is derived from an EMBL/GenBank/DDBJ whole genome shotgun (WGS) entry which is preliminary data.</text>
</comment>
<dbReference type="PANTHER" id="PTHR34070:SF1">
    <property type="entry name" value="DNA ALKYLATION REPAIR PROTEIN"/>
    <property type="match status" value="1"/>
</dbReference>
<name>A0A4R8C691_9ACTN</name>
<evidence type="ECO:0000313" key="1">
    <source>
        <dbReference type="EMBL" id="TDW70705.1"/>
    </source>
</evidence>
<dbReference type="Proteomes" id="UP000295146">
    <property type="component" value="Unassembled WGS sequence"/>
</dbReference>
<dbReference type="Gene3D" id="1.25.10.90">
    <property type="match status" value="1"/>
</dbReference>
<dbReference type="RefSeq" id="WP_238159996.1">
    <property type="nucleotide sequence ID" value="NZ_SODP01000002.1"/>
</dbReference>
<dbReference type="SUPFAM" id="SSF48371">
    <property type="entry name" value="ARM repeat"/>
    <property type="match status" value="1"/>
</dbReference>
<organism evidence="1 2">
    <name type="scientific">Kribbella pratensis</name>
    <dbReference type="NCBI Taxonomy" id="2512112"/>
    <lineage>
        <taxon>Bacteria</taxon>
        <taxon>Bacillati</taxon>
        <taxon>Actinomycetota</taxon>
        <taxon>Actinomycetes</taxon>
        <taxon>Propionibacteriales</taxon>
        <taxon>Kribbellaceae</taxon>
        <taxon>Kribbella</taxon>
    </lineage>
</organism>
<keyword evidence="2" id="KW-1185">Reference proteome</keyword>
<dbReference type="InterPro" id="IPR014825">
    <property type="entry name" value="DNA_alkylation"/>
</dbReference>
<protein>
    <submittedName>
        <fullName evidence="1">3-methyladenine DNA glycosylase AlkD</fullName>
    </submittedName>
</protein>
<evidence type="ECO:0000313" key="2">
    <source>
        <dbReference type="Proteomes" id="UP000295146"/>
    </source>
</evidence>
<dbReference type="Pfam" id="PF08713">
    <property type="entry name" value="DNA_alkylation"/>
    <property type="match status" value="1"/>
</dbReference>
<dbReference type="AlphaFoldDB" id="A0A4R8C691"/>